<keyword evidence="3" id="KW-1185">Reference proteome</keyword>
<reference evidence="2" key="1">
    <citation type="submission" date="2023-08" db="EMBL/GenBank/DDBJ databases">
        <title>Chromosome-level Genome Assembly of mud carp (Cirrhinus molitorella).</title>
        <authorList>
            <person name="Liu H."/>
        </authorList>
    </citation>
    <scope>NUCLEOTIDE SEQUENCE</scope>
    <source>
        <strain evidence="2">Prfri</strain>
        <tissue evidence="2">Muscle</tissue>
    </source>
</reference>
<comment type="caution">
    <text evidence="2">The sequence shown here is derived from an EMBL/GenBank/DDBJ whole genome shotgun (WGS) entry which is preliminary data.</text>
</comment>
<evidence type="ECO:0000313" key="3">
    <source>
        <dbReference type="Proteomes" id="UP001187343"/>
    </source>
</evidence>
<dbReference type="EMBL" id="JAUYZG010000005">
    <property type="protein sequence ID" value="KAK2907404.1"/>
    <property type="molecule type" value="Genomic_DNA"/>
</dbReference>
<gene>
    <name evidence="2" type="ORF">Q8A67_006389</name>
</gene>
<dbReference type="AlphaFoldDB" id="A0AA88TUM5"/>
<evidence type="ECO:0000313" key="2">
    <source>
        <dbReference type="EMBL" id="KAK2907404.1"/>
    </source>
</evidence>
<organism evidence="2 3">
    <name type="scientific">Cirrhinus molitorella</name>
    <name type="common">mud carp</name>
    <dbReference type="NCBI Taxonomy" id="172907"/>
    <lineage>
        <taxon>Eukaryota</taxon>
        <taxon>Metazoa</taxon>
        <taxon>Chordata</taxon>
        <taxon>Craniata</taxon>
        <taxon>Vertebrata</taxon>
        <taxon>Euteleostomi</taxon>
        <taxon>Actinopterygii</taxon>
        <taxon>Neopterygii</taxon>
        <taxon>Teleostei</taxon>
        <taxon>Ostariophysi</taxon>
        <taxon>Cypriniformes</taxon>
        <taxon>Cyprinidae</taxon>
        <taxon>Labeoninae</taxon>
        <taxon>Labeonini</taxon>
        <taxon>Cirrhinus</taxon>
    </lineage>
</organism>
<dbReference type="Proteomes" id="UP001187343">
    <property type="component" value="Unassembled WGS sequence"/>
</dbReference>
<sequence length="169" mass="19255">MAAENSLFCLNTQCAAEVKVHETDPQQDEEVSLNADQILTLICQELNNRCKEIKRKLNELGMDVTGCIETRSNRSMDGIIDFKDDEKVMERIRREGSRLEVILMNGILKIENLEASHEKVSLWLQKYEEYSASETLGYGTEQMNPGEHPQSPEESDNTSEMLDENVPCL</sequence>
<feature type="region of interest" description="Disordered" evidence="1">
    <location>
        <begin position="138"/>
        <end position="169"/>
    </location>
</feature>
<evidence type="ECO:0000256" key="1">
    <source>
        <dbReference type="SAM" id="MobiDB-lite"/>
    </source>
</evidence>
<feature type="compositionally biased region" description="Acidic residues" evidence="1">
    <location>
        <begin position="153"/>
        <end position="163"/>
    </location>
</feature>
<proteinExistence type="predicted"/>
<name>A0AA88TUM5_9TELE</name>
<protein>
    <submittedName>
        <fullName evidence="2">Uncharacterized protein</fullName>
    </submittedName>
</protein>
<accession>A0AA88TUM5</accession>